<proteinExistence type="predicted"/>
<reference evidence="1 2" key="1">
    <citation type="journal article" date="2020" name="IScience">
        <title>Genome Sequencing of the Endangered Kingdonia uniflora (Circaeasteraceae, Ranunculales) Reveals Potential Mechanisms of Evolutionary Specialization.</title>
        <authorList>
            <person name="Sun Y."/>
            <person name="Deng T."/>
            <person name="Zhang A."/>
            <person name="Moore M.J."/>
            <person name="Landis J.B."/>
            <person name="Lin N."/>
            <person name="Zhang H."/>
            <person name="Zhang X."/>
            <person name="Huang J."/>
            <person name="Zhang X."/>
            <person name="Sun H."/>
            <person name="Wang H."/>
        </authorList>
    </citation>
    <scope>NUCLEOTIDE SEQUENCE [LARGE SCALE GENOMIC DNA]</scope>
    <source>
        <strain evidence="1">TB1705</strain>
        <tissue evidence="1">Leaf</tissue>
    </source>
</reference>
<dbReference type="Proteomes" id="UP000541444">
    <property type="component" value="Unassembled WGS sequence"/>
</dbReference>
<organism evidence="1 2">
    <name type="scientific">Kingdonia uniflora</name>
    <dbReference type="NCBI Taxonomy" id="39325"/>
    <lineage>
        <taxon>Eukaryota</taxon>
        <taxon>Viridiplantae</taxon>
        <taxon>Streptophyta</taxon>
        <taxon>Embryophyta</taxon>
        <taxon>Tracheophyta</taxon>
        <taxon>Spermatophyta</taxon>
        <taxon>Magnoliopsida</taxon>
        <taxon>Ranunculales</taxon>
        <taxon>Circaeasteraceae</taxon>
        <taxon>Kingdonia</taxon>
    </lineage>
</organism>
<comment type="caution">
    <text evidence="1">The sequence shown here is derived from an EMBL/GenBank/DDBJ whole genome shotgun (WGS) entry which is preliminary data.</text>
</comment>
<protein>
    <submittedName>
        <fullName evidence="1">Uncharacterized protein</fullName>
    </submittedName>
</protein>
<dbReference type="EMBL" id="JACGCM010000176">
    <property type="protein sequence ID" value="KAF6175545.1"/>
    <property type="molecule type" value="Genomic_DNA"/>
</dbReference>
<accession>A0A7J7P7Z1</accession>
<evidence type="ECO:0000313" key="1">
    <source>
        <dbReference type="EMBL" id="KAF6175545.1"/>
    </source>
</evidence>
<sequence>MYSSYENFVTLLEETSEIRREDCKLYNFVNGCTCAISSVKDFIVMINMHKSNHGTPFHIWIVNELRVPSQNSQNFIYDLCSSSKGLSITKDTDSGNRLSTTKAGGLLRHKSFPGLEPKYRGCPKTNGRGLNPCRFGLLADDDDVPRSNKSFETCCTDVSPSNEPSIPQLNVHLSNELTLTNVPQSNEHFQTISTNVPLSNEHCIPQSNIHLSNEPMLTNVPLSIESETII</sequence>
<gene>
    <name evidence="1" type="ORF">GIB67_023065</name>
</gene>
<dbReference type="AlphaFoldDB" id="A0A7J7P7Z1"/>
<name>A0A7J7P7Z1_9MAGN</name>
<keyword evidence="2" id="KW-1185">Reference proteome</keyword>
<evidence type="ECO:0000313" key="2">
    <source>
        <dbReference type="Proteomes" id="UP000541444"/>
    </source>
</evidence>